<dbReference type="EMBL" id="FOMS01000002">
    <property type="protein sequence ID" value="SFD63830.1"/>
    <property type="molecule type" value="Genomic_DNA"/>
</dbReference>
<name>A0A1I1U7F3_9RHOB</name>
<reference evidence="1 2" key="1">
    <citation type="submission" date="2016-10" db="EMBL/GenBank/DDBJ databases">
        <authorList>
            <person name="Varghese N."/>
            <person name="Submissions S."/>
        </authorList>
    </citation>
    <scope>NUCLEOTIDE SEQUENCE [LARGE SCALE GENOMIC DNA]</scope>
    <source>
        <strain evidence="2">YIM D21,KCTC 23444,ACCC 10710</strain>
    </source>
</reference>
<gene>
    <name evidence="1" type="ORF">SAMN04515678_10257</name>
</gene>
<dbReference type="OrthoDB" id="7872879at2"/>
<evidence type="ECO:0000313" key="2">
    <source>
        <dbReference type="Proteomes" id="UP000325289"/>
    </source>
</evidence>
<accession>A0A1I1U7F3</accession>
<organism evidence="1 2">
    <name type="scientific">Roseivivax sediminis</name>
    <dbReference type="NCBI Taxonomy" id="936889"/>
    <lineage>
        <taxon>Bacteria</taxon>
        <taxon>Pseudomonadati</taxon>
        <taxon>Pseudomonadota</taxon>
        <taxon>Alphaproteobacteria</taxon>
        <taxon>Rhodobacterales</taxon>
        <taxon>Roseobacteraceae</taxon>
        <taxon>Roseivivax</taxon>
    </lineage>
</organism>
<proteinExistence type="predicted"/>
<dbReference type="Proteomes" id="UP000325289">
    <property type="component" value="Unassembled WGS sequence"/>
</dbReference>
<dbReference type="AlphaFoldDB" id="A0A1I1U7F3"/>
<dbReference type="RefSeq" id="WP_149754481.1">
    <property type="nucleotide sequence ID" value="NZ_FOMS01000002.1"/>
</dbReference>
<evidence type="ECO:0000313" key="1">
    <source>
        <dbReference type="EMBL" id="SFD63830.1"/>
    </source>
</evidence>
<keyword evidence="2" id="KW-1185">Reference proteome</keyword>
<sequence length="96" mass="10615">MTNNLLMDIALIASVPQSALCRNRVRQSAKRLLSLPPSSRPFEADPTPRRGNQATFRTLCKKLTGRNGLSEEEAGRLQDLAAILLDDLEPRGAYTH</sequence>
<protein>
    <submittedName>
        <fullName evidence="1">Uncharacterized protein</fullName>
    </submittedName>
</protein>